<dbReference type="EMBL" id="VSSQ01145634">
    <property type="protein sequence ID" value="MPN64566.1"/>
    <property type="molecule type" value="Genomic_DNA"/>
</dbReference>
<dbReference type="InterPro" id="IPR056546">
    <property type="entry name" value="MreB_MamK-like"/>
</dbReference>
<gene>
    <name evidence="1" type="ORF">SDC9_212341</name>
</gene>
<name>A0A645JMF2_9ZZZZ</name>
<dbReference type="InterPro" id="IPR043129">
    <property type="entry name" value="ATPase_NBD"/>
</dbReference>
<dbReference type="SUPFAM" id="SSF53067">
    <property type="entry name" value="Actin-like ATPase domain"/>
    <property type="match status" value="1"/>
</dbReference>
<evidence type="ECO:0000313" key="1">
    <source>
        <dbReference type="EMBL" id="MPN64566.1"/>
    </source>
</evidence>
<proteinExistence type="predicted"/>
<dbReference type="AlphaFoldDB" id="A0A645JMF2"/>
<evidence type="ECO:0008006" key="2">
    <source>
        <dbReference type="Google" id="ProtNLM"/>
    </source>
</evidence>
<sequence>MLEQTPPELAGDILESGITLAGGGALLNGIDLLIEKETGIPVHVADSPIDCAAYGAGIAMETYGYAAVPQSISKTQ</sequence>
<comment type="caution">
    <text evidence="1">The sequence shown here is derived from an EMBL/GenBank/DDBJ whole genome shotgun (WGS) entry which is preliminary data.</text>
</comment>
<organism evidence="1">
    <name type="scientific">bioreactor metagenome</name>
    <dbReference type="NCBI Taxonomy" id="1076179"/>
    <lineage>
        <taxon>unclassified sequences</taxon>
        <taxon>metagenomes</taxon>
        <taxon>ecological metagenomes</taxon>
    </lineage>
</organism>
<dbReference type="Pfam" id="PF06723">
    <property type="entry name" value="MreB_Mbl"/>
    <property type="match status" value="1"/>
</dbReference>
<protein>
    <recommendedName>
        <fullName evidence="2">Rod shape-determining protein MreB</fullName>
    </recommendedName>
</protein>
<reference evidence="1" key="1">
    <citation type="submission" date="2019-08" db="EMBL/GenBank/DDBJ databases">
        <authorList>
            <person name="Kucharzyk K."/>
            <person name="Murdoch R.W."/>
            <person name="Higgins S."/>
            <person name="Loffler F."/>
        </authorList>
    </citation>
    <scope>NUCLEOTIDE SEQUENCE</scope>
</reference>
<dbReference type="Gene3D" id="3.30.420.40">
    <property type="match status" value="1"/>
</dbReference>
<accession>A0A645JMF2</accession>